<comment type="caution">
    <text evidence="2">The sequence shown here is derived from an EMBL/GenBank/DDBJ whole genome shotgun (WGS) entry which is preliminary data.</text>
</comment>
<reference evidence="2 3" key="1">
    <citation type="journal article" date="2011" name="J. Bacteriol.">
        <title>Genome sequence of the algicidal bacterium Kordia algicida OT-1.</title>
        <authorList>
            <person name="Lee H.S."/>
            <person name="Kang S.G."/>
            <person name="Kwon K.K."/>
            <person name="Lee J.H."/>
            <person name="Kim S.J."/>
        </authorList>
    </citation>
    <scope>NUCLEOTIDE SEQUENCE [LARGE SCALE GENOMIC DNA]</scope>
    <source>
        <strain evidence="2 3">OT-1</strain>
    </source>
</reference>
<evidence type="ECO:0000256" key="1">
    <source>
        <dbReference type="SAM" id="Phobius"/>
    </source>
</evidence>
<name>A9DWZ1_9FLAO</name>
<dbReference type="HOGENOM" id="CLU_3136819_0_0_10"/>
<sequence>MTTEEIHILVFICASTIFLVGILLVITLVFLHGKKRKFINLESGVKKFP</sequence>
<organism evidence="2 3">
    <name type="scientific">Kordia algicida OT-1</name>
    <dbReference type="NCBI Taxonomy" id="391587"/>
    <lineage>
        <taxon>Bacteria</taxon>
        <taxon>Pseudomonadati</taxon>
        <taxon>Bacteroidota</taxon>
        <taxon>Flavobacteriia</taxon>
        <taxon>Flavobacteriales</taxon>
        <taxon>Flavobacteriaceae</taxon>
        <taxon>Kordia</taxon>
    </lineage>
</organism>
<evidence type="ECO:0000313" key="2">
    <source>
        <dbReference type="EMBL" id="EDP95941.1"/>
    </source>
</evidence>
<keyword evidence="1" id="KW-1133">Transmembrane helix</keyword>
<dbReference type="EMBL" id="ABIB01000005">
    <property type="protein sequence ID" value="EDP95941.1"/>
    <property type="molecule type" value="Genomic_DNA"/>
</dbReference>
<dbReference type="STRING" id="391587.KAOT1_07228"/>
<dbReference type="AlphaFoldDB" id="A9DWZ1"/>
<evidence type="ECO:0000313" key="3">
    <source>
        <dbReference type="Proteomes" id="UP000002945"/>
    </source>
</evidence>
<accession>A9DWZ1</accession>
<keyword evidence="3" id="KW-1185">Reference proteome</keyword>
<feature type="transmembrane region" description="Helical" evidence="1">
    <location>
        <begin position="6"/>
        <end position="31"/>
    </location>
</feature>
<proteinExistence type="predicted"/>
<keyword evidence="1" id="KW-0472">Membrane</keyword>
<gene>
    <name evidence="2" type="ORF">KAOT1_07228</name>
</gene>
<keyword evidence="1" id="KW-0812">Transmembrane</keyword>
<protein>
    <submittedName>
        <fullName evidence="2">Uncharacterized protein</fullName>
    </submittedName>
</protein>
<dbReference type="Proteomes" id="UP000002945">
    <property type="component" value="Unassembled WGS sequence"/>
</dbReference>